<evidence type="ECO:0000313" key="1">
    <source>
        <dbReference type="EMBL" id="PSR29568.1"/>
    </source>
</evidence>
<dbReference type="GO" id="GO:0006355">
    <property type="term" value="P:regulation of DNA-templated transcription"/>
    <property type="evidence" value="ECO:0007669"/>
    <property type="project" value="InterPro"/>
</dbReference>
<dbReference type="Proteomes" id="UP000242972">
    <property type="component" value="Unassembled WGS sequence"/>
</dbReference>
<evidence type="ECO:0000313" key="2">
    <source>
        <dbReference type="Proteomes" id="UP000242972"/>
    </source>
</evidence>
<dbReference type="EMBL" id="PXYW01000088">
    <property type="protein sequence ID" value="PSR29568.1"/>
    <property type="molecule type" value="Genomic_DNA"/>
</dbReference>
<sequence length="205" mass="23559">MSRRPGSLAGLTLKERQALIMVLEGMDIATIADHFQQSPRQIQRYMSNGVNKLDDWLQKDTANPSIRTVKEDLLGFLNQRDGHRAIVRQLRLRPQSWACIVVLALVPKKSGEESPKWVDNIVDTIHGNIRRTDIVVKWAPLEWVIYLPGVSSSQTEIIVNRMRQPFPNQYRIHIGWAVGSEQDSFDSTFETCHRKVVAEYVKRDL</sequence>
<dbReference type="GO" id="GO:0003677">
    <property type="term" value="F:DNA binding"/>
    <property type="evidence" value="ECO:0007669"/>
    <property type="project" value="InterPro"/>
</dbReference>
<proteinExistence type="predicted"/>
<dbReference type="AlphaFoldDB" id="A0A2T2X538"/>
<accession>A0A2T2X538</accession>
<organism evidence="1 2">
    <name type="scientific">Sulfobacillus benefaciens</name>
    <dbReference type="NCBI Taxonomy" id="453960"/>
    <lineage>
        <taxon>Bacteria</taxon>
        <taxon>Bacillati</taxon>
        <taxon>Bacillota</taxon>
        <taxon>Clostridia</taxon>
        <taxon>Eubacteriales</taxon>
        <taxon>Clostridiales Family XVII. Incertae Sedis</taxon>
        <taxon>Sulfobacillus</taxon>
    </lineage>
</organism>
<protein>
    <submittedName>
        <fullName evidence="1">Uncharacterized protein</fullName>
    </submittedName>
</protein>
<reference evidence="1 2" key="1">
    <citation type="journal article" date="2014" name="BMC Genomics">
        <title>Comparison of environmental and isolate Sulfobacillus genomes reveals diverse carbon, sulfur, nitrogen, and hydrogen metabolisms.</title>
        <authorList>
            <person name="Justice N.B."/>
            <person name="Norman A."/>
            <person name="Brown C.T."/>
            <person name="Singh A."/>
            <person name="Thomas B.C."/>
            <person name="Banfield J.F."/>
        </authorList>
    </citation>
    <scope>NUCLEOTIDE SEQUENCE [LARGE SCALE GENOMIC DNA]</scope>
    <source>
        <strain evidence="1">AMDSBA4</strain>
    </source>
</reference>
<dbReference type="InterPro" id="IPR016032">
    <property type="entry name" value="Sig_transdc_resp-reg_C-effctor"/>
</dbReference>
<gene>
    <name evidence="1" type="ORF">C7B46_18550</name>
</gene>
<dbReference type="SUPFAM" id="SSF46894">
    <property type="entry name" value="C-terminal effector domain of the bipartite response regulators"/>
    <property type="match status" value="1"/>
</dbReference>
<feature type="non-terminal residue" evidence="1">
    <location>
        <position position="205"/>
    </location>
</feature>
<name>A0A2T2X538_9FIRM</name>
<comment type="caution">
    <text evidence="1">The sequence shown here is derived from an EMBL/GenBank/DDBJ whole genome shotgun (WGS) entry which is preliminary data.</text>
</comment>